<organism evidence="2 3">
    <name type="scientific">Paenibacillus nanensis</name>
    <dbReference type="NCBI Taxonomy" id="393251"/>
    <lineage>
        <taxon>Bacteria</taxon>
        <taxon>Bacillati</taxon>
        <taxon>Bacillota</taxon>
        <taxon>Bacilli</taxon>
        <taxon>Bacillales</taxon>
        <taxon>Paenibacillaceae</taxon>
        <taxon>Paenibacillus</taxon>
    </lineage>
</organism>
<accession>A0A3A1UY52</accession>
<dbReference type="InterPro" id="IPR016134">
    <property type="entry name" value="Dockerin_dom"/>
</dbReference>
<feature type="domain" description="Dockerin" evidence="1">
    <location>
        <begin position="67"/>
        <end position="133"/>
    </location>
</feature>
<proteinExistence type="predicted"/>
<dbReference type="AlphaFoldDB" id="A0A3A1UY52"/>
<dbReference type="Proteomes" id="UP000266482">
    <property type="component" value="Unassembled WGS sequence"/>
</dbReference>
<reference evidence="2 3" key="1">
    <citation type="submission" date="2018-09" db="EMBL/GenBank/DDBJ databases">
        <title>Paenibacillus aracenensis nov. sp. isolated from a cave in southern Spain.</title>
        <authorList>
            <person name="Jurado V."/>
            <person name="Gutierrez-Patricio S."/>
            <person name="Gonzalez-Pimentel J.L."/>
            <person name="Miller A.Z."/>
            <person name="Laiz L."/>
            <person name="Saiz-Jimenez C."/>
        </authorList>
    </citation>
    <scope>NUCLEOTIDE SEQUENCE [LARGE SCALE GENOMIC DNA]</scope>
    <source>
        <strain evidence="2 3">DSM 22867</strain>
    </source>
</reference>
<keyword evidence="3" id="KW-1185">Reference proteome</keyword>
<evidence type="ECO:0000313" key="3">
    <source>
        <dbReference type="Proteomes" id="UP000266482"/>
    </source>
</evidence>
<dbReference type="SUPFAM" id="SSF63446">
    <property type="entry name" value="Type I dockerin domain"/>
    <property type="match status" value="1"/>
</dbReference>
<dbReference type="GO" id="GO:0004553">
    <property type="term" value="F:hydrolase activity, hydrolyzing O-glycosyl compounds"/>
    <property type="evidence" value="ECO:0007669"/>
    <property type="project" value="InterPro"/>
</dbReference>
<dbReference type="InterPro" id="IPR002105">
    <property type="entry name" value="Dockerin_1_rpt"/>
</dbReference>
<dbReference type="Gene3D" id="2.60.40.680">
    <property type="match status" value="1"/>
</dbReference>
<dbReference type="Pfam" id="PF00404">
    <property type="entry name" value="Dockerin_1"/>
    <property type="match status" value="1"/>
</dbReference>
<dbReference type="PROSITE" id="PS51766">
    <property type="entry name" value="DOCKERIN"/>
    <property type="match status" value="1"/>
</dbReference>
<sequence>MRIEKTKKSDGEDQAIRTDGTFIALTLRAKVVDTSSRGEIEVVQVTVSDPQGAERNAAPVTRSITVQPVDPGNLLDVNKDGRVSIGDLAIAAAHYDKNVDSPDWSAAKAADVNYDGKIDITDLAQVARKLWNE</sequence>
<dbReference type="GO" id="GO:0000272">
    <property type="term" value="P:polysaccharide catabolic process"/>
    <property type="evidence" value="ECO:0007669"/>
    <property type="project" value="InterPro"/>
</dbReference>
<dbReference type="InterPro" id="IPR018247">
    <property type="entry name" value="EF_Hand_1_Ca_BS"/>
</dbReference>
<dbReference type="EMBL" id="QXQA01000007">
    <property type="protein sequence ID" value="RIX52381.1"/>
    <property type="molecule type" value="Genomic_DNA"/>
</dbReference>
<evidence type="ECO:0000259" key="1">
    <source>
        <dbReference type="PROSITE" id="PS51766"/>
    </source>
</evidence>
<dbReference type="PROSITE" id="PS00018">
    <property type="entry name" value="EF_HAND_1"/>
    <property type="match status" value="1"/>
</dbReference>
<protein>
    <recommendedName>
        <fullName evidence="1">Dockerin domain-containing protein</fullName>
    </recommendedName>
</protein>
<dbReference type="OrthoDB" id="2666017at2"/>
<comment type="caution">
    <text evidence="2">The sequence shown here is derived from an EMBL/GenBank/DDBJ whole genome shotgun (WGS) entry which is preliminary data.</text>
</comment>
<dbReference type="InterPro" id="IPR036439">
    <property type="entry name" value="Dockerin_dom_sf"/>
</dbReference>
<gene>
    <name evidence="2" type="ORF">D3P08_12935</name>
</gene>
<dbReference type="CDD" id="cd14256">
    <property type="entry name" value="Dockerin_I"/>
    <property type="match status" value="1"/>
</dbReference>
<evidence type="ECO:0000313" key="2">
    <source>
        <dbReference type="EMBL" id="RIX52381.1"/>
    </source>
</evidence>
<name>A0A3A1UY52_9BACL</name>
<dbReference type="Gene3D" id="1.10.1330.10">
    <property type="entry name" value="Dockerin domain"/>
    <property type="match status" value="1"/>
</dbReference>